<reference evidence="17" key="1">
    <citation type="journal article" date="2020" name="Cell">
        <title>Large-Scale Comparative Analyses of Tick Genomes Elucidate Their Genetic Diversity and Vector Capacities.</title>
        <authorList>
            <consortium name="Tick Genome and Microbiome Consortium (TIGMIC)"/>
            <person name="Jia N."/>
            <person name="Wang J."/>
            <person name="Shi W."/>
            <person name="Du L."/>
            <person name="Sun Y."/>
            <person name="Zhan W."/>
            <person name="Jiang J.F."/>
            <person name="Wang Q."/>
            <person name="Zhang B."/>
            <person name="Ji P."/>
            <person name="Bell-Sakyi L."/>
            <person name="Cui X.M."/>
            <person name="Yuan T.T."/>
            <person name="Jiang B.G."/>
            <person name="Yang W.F."/>
            <person name="Lam T.T."/>
            <person name="Chang Q.C."/>
            <person name="Ding S.J."/>
            <person name="Wang X.J."/>
            <person name="Zhu J.G."/>
            <person name="Ruan X.D."/>
            <person name="Zhao L."/>
            <person name="Wei J.T."/>
            <person name="Ye R.Z."/>
            <person name="Que T.C."/>
            <person name="Du C.H."/>
            <person name="Zhou Y.H."/>
            <person name="Cheng J.X."/>
            <person name="Dai P.F."/>
            <person name="Guo W.B."/>
            <person name="Han X.H."/>
            <person name="Huang E.J."/>
            <person name="Li L.F."/>
            <person name="Wei W."/>
            <person name="Gao Y.C."/>
            <person name="Liu J.Z."/>
            <person name="Shao H.Z."/>
            <person name="Wang X."/>
            <person name="Wang C.C."/>
            <person name="Yang T.C."/>
            <person name="Huo Q.B."/>
            <person name="Li W."/>
            <person name="Chen H.Y."/>
            <person name="Chen S.E."/>
            <person name="Zhou L.G."/>
            <person name="Ni X.B."/>
            <person name="Tian J.H."/>
            <person name="Sheng Y."/>
            <person name="Liu T."/>
            <person name="Pan Y.S."/>
            <person name="Xia L.Y."/>
            <person name="Li J."/>
            <person name="Zhao F."/>
            <person name="Cao W.C."/>
        </authorList>
    </citation>
    <scope>NUCLEOTIDE SEQUENCE</scope>
    <source>
        <strain evidence="17">Rmic-2018</strain>
    </source>
</reference>
<name>A0A9J6DNV6_RHIMP</name>
<gene>
    <name evidence="17" type="ORF">HPB51_018042</name>
</gene>
<evidence type="ECO:0000256" key="7">
    <source>
        <dbReference type="ARBA" id="ARBA00022723"/>
    </source>
</evidence>
<dbReference type="Pfam" id="PF00067">
    <property type="entry name" value="p450"/>
    <property type="match status" value="1"/>
</dbReference>
<feature type="transmembrane region" description="Helical" evidence="16">
    <location>
        <begin position="48"/>
        <end position="69"/>
    </location>
</feature>
<evidence type="ECO:0000256" key="11">
    <source>
        <dbReference type="ARBA" id="ARBA00023004"/>
    </source>
</evidence>
<keyword evidence="8" id="KW-0256">Endoplasmic reticulum</keyword>
<comment type="cofactor">
    <cofactor evidence="1 14">
        <name>heme</name>
        <dbReference type="ChEBI" id="CHEBI:30413"/>
    </cofactor>
</comment>
<dbReference type="Gene3D" id="1.10.630.10">
    <property type="entry name" value="Cytochrome P450"/>
    <property type="match status" value="1"/>
</dbReference>
<dbReference type="GO" id="GO:0005506">
    <property type="term" value="F:iron ion binding"/>
    <property type="evidence" value="ECO:0007669"/>
    <property type="project" value="InterPro"/>
</dbReference>
<keyword evidence="6 14" id="KW-0349">Heme</keyword>
<evidence type="ECO:0000256" key="5">
    <source>
        <dbReference type="ARBA" id="ARBA00010617"/>
    </source>
</evidence>
<organism evidence="17 18">
    <name type="scientific">Rhipicephalus microplus</name>
    <name type="common">Cattle tick</name>
    <name type="synonym">Boophilus microplus</name>
    <dbReference type="NCBI Taxonomy" id="6941"/>
    <lineage>
        <taxon>Eukaryota</taxon>
        <taxon>Metazoa</taxon>
        <taxon>Ecdysozoa</taxon>
        <taxon>Arthropoda</taxon>
        <taxon>Chelicerata</taxon>
        <taxon>Arachnida</taxon>
        <taxon>Acari</taxon>
        <taxon>Parasitiformes</taxon>
        <taxon>Ixodida</taxon>
        <taxon>Ixodoidea</taxon>
        <taxon>Ixodidae</taxon>
        <taxon>Rhipicephalinae</taxon>
        <taxon>Rhipicephalus</taxon>
        <taxon>Boophilus</taxon>
    </lineage>
</organism>
<dbReference type="Pfam" id="PF14802">
    <property type="entry name" value="TMEM192"/>
    <property type="match status" value="1"/>
</dbReference>
<comment type="subcellular location">
    <subcellularLocation>
        <location evidence="4">Endoplasmic reticulum membrane</location>
        <topology evidence="4">Peripheral membrane protein</topology>
    </subcellularLocation>
    <subcellularLocation>
        <location evidence="3">Microsome membrane</location>
        <topology evidence="3">Peripheral membrane protein</topology>
    </subcellularLocation>
</comment>
<evidence type="ECO:0000256" key="4">
    <source>
        <dbReference type="ARBA" id="ARBA00004406"/>
    </source>
</evidence>
<keyword evidence="16" id="KW-0812">Transmembrane</keyword>
<dbReference type="Proteomes" id="UP000821866">
    <property type="component" value="Chromosome 6"/>
</dbReference>
<dbReference type="AlphaFoldDB" id="A0A9J6DNV6"/>
<evidence type="ECO:0000256" key="2">
    <source>
        <dbReference type="ARBA" id="ARBA00003690"/>
    </source>
</evidence>
<evidence type="ECO:0000313" key="17">
    <source>
        <dbReference type="EMBL" id="KAH8023823.1"/>
    </source>
</evidence>
<dbReference type="InterPro" id="IPR050476">
    <property type="entry name" value="Insect_CytP450_Detox"/>
</dbReference>
<evidence type="ECO:0000256" key="1">
    <source>
        <dbReference type="ARBA" id="ARBA00001971"/>
    </source>
</evidence>
<dbReference type="EMBL" id="JABSTU010000008">
    <property type="protein sequence ID" value="KAH8023823.1"/>
    <property type="molecule type" value="Genomic_DNA"/>
</dbReference>
<keyword evidence="11 14" id="KW-0408">Iron</keyword>
<comment type="similarity">
    <text evidence="5 15">Belongs to the cytochrome P450 family.</text>
</comment>
<protein>
    <recommendedName>
        <fullName evidence="19">Cytochrome</fullName>
    </recommendedName>
</protein>
<evidence type="ECO:0000256" key="12">
    <source>
        <dbReference type="ARBA" id="ARBA00023033"/>
    </source>
</evidence>
<dbReference type="InterPro" id="IPR002403">
    <property type="entry name" value="Cyt_P450_E_grp-IV"/>
</dbReference>
<dbReference type="VEuPathDB" id="VectorBase:LOC119172114"/>
<sequence>MVSLADHETFEASVADSVNFMYKDATPLVNPVSAPELEPPFRIVTSSAAIAFQGLSLVAVAALSFFLPLVSSESSRSPTDAYSVILYAHVCLWAVMMLIDCYLRHQHNILHCSGYIYFYQLTRRLRRANVYIVSAGSTMLLLLSVLVDNYCHDRGACPGSPLKPVHYVQILVTLETLLALPFLVKYLVMTLNFHKNKYKLDSLHDELLLSFMHSQTSVGDLGFRDRQLARTCDLTVVFSPARFCAAYEVKGAACLERTTSEDYVLGDTGIRVPKGCLIGIPVYSMHRDPEFFPNPGKLDPDRFSEGNVAFIRSYSYLPFGAGPRNCIGMRFAWQVPLDFVTSTNLHFPKSVTVGIRERPGQ</sequence>
<evidence type="ECO:0000256" key="16">
    <source>
        <dbReference type="SAM" id="Phobius"/>
    </source>
</evidence>
<evidence type="ECO:0000256" key="10">
    <source>
        <dbReference type="ARBA" id="ARBA00023002"/>
    </source>
</evidence>
<keyword evidence="10 15" id="KW-0560">Oxidoreductase</keyword>
<evidence type="ECO:0000256" key="9">
    <source>
        <dbReference type="ARBA" id="ARBA00022848"/>
    </source>
</evidence>
<keyword evidence="18" id="KW-1185">Reference proteome</keyword>
<dbReference type="GO" id="GO:0016705">
    <property type="term" value="F:oxidoreductase activity, acting on paired donors, with incorporation or reduction of molecular oxygen"/>
    <property type="evidence" value="ECO:0007669"/>
    <property type="project" value="InterPro"/>
</dbReference>
<dbReference type="InterPro" id="IPR036396">
    <property type="entry name" value="Cyt_P450_sf"/>
</dbReference>
<evidence type="ECO:0000256" key="8">
    <source>
        <dbReference type="ARBA" id="ARBA00022824"/>
    </source>
</evidence>
<dbReference type="PANTHER" id="PTHR24292">
    <property type="entry name" value="CYTOCHROME P450"/>
    <property type="match status" value="1"/>
</dbReference>
<dbReference type="GO" id="GO:0004497">
    <property type="term" value="F:monooxygenase activity"/>
    <property type="evidence" value="ECO:0007669"/>
    <property type="project" value="UniProtKB-KW"/>
</dbReference>
<dbReference type="PRINTS" id="PR00465">
    <property type="entry name" value="EP450IV"/>
</dbReference>
<accession>A0A9J6DNV6</accession>
<evidence type="ECO:0000256" key="15">
    <source>
        <dbReference type="RuleBase" id="RU000461"/>
    </source>
</evidence>
<reference evidence="17" key="2">
    <citation type="submission" date="2021-09" db="EMBL/GenBank/DDBJ databases">
        <authorList>
            <person name="Jia N."/>
            <person name="Wang J."/>
            <person name="Shi W."/>
            <person name="Du L."/>
            <person name="Sun Y."/>
            <person name="Zhan W."/>
            <person name="Jiang J."/>
            <person name="Wang Q."/>
            <person name="Zhang B."/>
            <person name="Ji P."/>
            <person name="Sakyi L.B."/>
            <person name="Cui X."/>
            <person name="Yuan T."/>
            <person name="Jiang B."/>
            <person name="Yang W."/>
            <person name="Lam T.T.-Y."/>
            <person name="Chang Q."/>
            <person name="Ding S."/>
            <person name="Wang X."/>
            <person name="Zhu J."/>
            <person name="Ruan X."/>
            <person name="Zhao L."/>
            <person name="Wei J."/>
            <person name="Que T."/>
            <person name="Du C."/>
            <person name="Cheng J."/>
            <person name="Dai P."/>
            <person name="Han X."/>
            <person name="Huang E."/>
            <person name="Gao Y."/>
            <person name="Liu J."/>
            <person name="Shao H."/>
            <person name="Ye R."/>
            <person name="Li L."/>
            <person name="Wei W."/>
            <person name="Wang X."/>
            <person name="Wang C."/>
            <person name="Huo Q."/>
            <person name="Li W."/>
            <person name="Guo W."/>
            <person name="Chen H."/>
            <person name="Chen S."/>
            <person name="Zhou L."/>
            <person name="Zhou L."/>
            <person name="Ni X."/>
            <person name="Tian J."/>
            <person name="Zhou Y."/>
            <person name="Sheng Y."/>
            <person name="Liu T."/>
            <person name="Pan Y."/>
            <person name="Xia L."/>
            <person name="Li J."/>
            <person name="Zhao F."/>
            <person name="Cao W."/>
        </authorList>
    </citation>
    <scope>NUCLEOTIDE SEQUENCE</scope>
    <source>
        <strain evidence="17">Rmic-2018</strain>
        <tissue evidence="17">Larvae</tissue>
    </source>
</reference>
<keyword evidence="13 16" id="KW-0472">Membrane</keyword>
<keyword evidence="7 14" id="KW-0479">Metal-binding</keyword>
<keyword evidence="16" id="KW-1133">Transmembrane helix</keyword>
<evidence type="ECO:0000256" key="14">
    <source>
        <dbReference type="PIRSR" id="PIRSR602403-1"/>
    </source>
</evidence>
<keyword evidence="9" id="KW-0492">Microsome</keyword>
<evidence type="ECO:0008006" key="19">
    <source>
        <dbReference type="Google" id="ProtNLM"/>
    </source>
</evidence>
<dbReference type="InterPro" id="IPR017972">
    <property type="entry name" value="Cyt_P450_CS"/>
</dbReference>
<evidence type="ECO:0000256" key="6">
    <source>
        <dbReference type="ARBA" id="ARBA00022617"/>
    </source>
</evidence>
<keyword evidence="12 15" id="KW-0503">Monooxygenase</keyword>
<feature type="transmembrane region" description="Helical" evidence="16">
    <location>
        <begin position="81"/>
        <end position="103"/>
    </location>
</feature>
<dbReference type="VEuPathDB" id="VectorBase:LOC119172115"/>
<dbReference type="InterPro" id="IPR001128">
    <property type="entry name" value="Cyt_P450"/>
</dbReference>
<dbReference type="GO" id="GO:0020037">
    <property type="term" value="F:heme binding"/>
    <property type="evidence" value="ECO:0007669"/>
    <property type="project" value="InterPro"/>
</dbReference>
<dbReference type="InterPro" id="IPR029399">
    <property type="entry name" value="TMEM192"/>
</dbReference>
<dbReference type="PROSITE" id="PS00086">
    <property type="entry name" value="CYTOCHROME_P450"/>
    <property type="match status" value="1"/>
</dbReference>
<dbReference type="SUPFAM" id="SSF48264">
    <property type="entry name" value="Cytochrome P450"/>
    <property type="match status" value="1"/>
</dbReference>
<proteinExistence type="inferred from homology"/>
<evidence type="ECO:0000256" key="13">
    <source>
        <dbReference type="ARBA" id="ARBA00023136"/>
    </source>
</evidence>
<feature type="transmembrane region" description="Helical" evidence="16">
    <location>
        <begin position="128"/>
        <end position="147"/>
    </location>
</feature>
<dbReference type="GO" id="GO:0005789">
    <property type="term" value="C:endoplasmic reticulum membrane"/>
    <property type="evidence" value="ECO:0007669"/>
    <property type="project" value="UniProtKB-SubCell"/>
</dbReference>
<evidence type="ECO:0000256" key="3">
    <source>
        <dbReference type="ARBA" id="ARBA00004174"/>
    </source>
</evidence>
<comment type="caution">
    <text evidence="17">The sequence shown here is derived from an EMBL/GenBank/DDBJ whole genome shotgun (WGS) entry which is preliminary data.</text>
</comment>
<feature type="binding site" description="axial binding residue" evidence="14">
    <location>
        <position position="326"/>
    </location>
    <ligand>
        <name>heme</name>
        <dbReference type="ChEBI" id="CHEBI:30413"/>
    </ligand>
    <ligandPart>
        <name>Fe</name>
        <dbReference type="ChEBI" id="CHEBI:18248"/>
    </ligandPart>
</feature>
<evidence type="ECO:0000313" key="18">
    <source>
        <dbReference type="Proteomes" id="UP000821866"/>
    </source>
</evidence>
<dbReference type="PANTHER" id="PTHR24292:SF54">
    <property type="entry name" value="CYP9F3-RELATED"/>
    <property type="match status" value="1"/>
</dbReference>
<feature type="transmembrane region" description="Helical" evidence="16">
    <location>
        <begin position="167"/>
        <end position="188"/>
    </location>
</feature>
<comment type="function">
    <text evidence="2">May be involved in the metabolism of insect hormones and in the breakdown of synthetic insecticides.</text>
</comment>